<evidence type="ECO:0000313" key="3">
    <source>
        <dbReference type="EMBL" id="CAK8687314.1"/>
    </source>
</evidence>
<evidence type="ECO:0000259" key="1">
    <source>
        <dbReference type="Pfam" id="PF01968"/>
    </source>
</evidence>
<dbReference type="InterPro" id="IPR003692">
    <property type="entry name" value="Hydantoinase_B"/>
</dbReference>
<dbReference type="InterPro" id="IPR045079">
    <property type="entry name" value="Oxoprolinase-like"/>
</dbReference>
<name>A0ABP0G9J0_CLALP</name>
<organism evidence="3 4">
    <name type="scientific">Clavelina lepadiformis</name>
    <name type="common">Light-bulb sea squirt</name>
    <name type="synonym">Ascidia lepadiformis</name>
    <dbReference type="NCBI Taxonomy" id="159417"/>
    <lineage>
        <taxon>Eukaryota</taxon>
        <taxon>Metazoa</taxon>
        <taxon>Chordata</taxon>
        <taxon>Tunicata</taxon>
        <taxon>Ascidiacea</taxon>
        <taxon>Aplousobranchia</taxon>
        <taxon>Clavelinidae</taxon>
        <taxon>Clavelina</taxon>
    </lineage>
</organism>
<dbReference type="EMBL" id="CAWYQH010000104">
    <property type="protein sequence ID" value="CAK8687314.1"/>
    <property type="molecule type" value="Genomic_DNA"/>
</dbReference>
<keyword evidence="4" id="KW-1185">Reference proteome</keyword>
<gene>
    <name evidence="3" type="ORF">CVLEPA_LOCUS19390</name>
</gene>
<accession>A0ABP0G9J0</accession>
<protein>
    <recommendedName>
        <fullName evidence="5">Hydantoinase B/oxoprolinase domain-containing protein</fullName>
    </recommendedName>
</protein>
<dbReference type="Pfam" id="PF02538">
    <property type="entry name" value="Hydantoinase_B"/>
    <property type="match status" value="1"/>
</dbReference>
<evidence type="ECO:0000313" key="4">
    <source>
        <dbReference type="Proteomes" id="UP001642483"/>
    </source>
</evidence>
<evidence type="ECO:0008006" key="5">
    <source>
        <dbReference type="Google" id="ProtNLM"/>
    </source>
</evidence>
<dbReference type="InterPro" id="IPR002821">
    <property type="entry name" value="Hydantoinase_A"/>
</dbReference>
<comment type="caution">
    <text evidence="3">The sequence shown here is derived from an EMBL/GenBank/DDBJ whole genome shotgun (WGS) entry which is preliminary data.</text>
</comment>
<feature type="domain" description="Hydantoinase A/oxoprolinase" evidence="1">
    <location>
        <begin position="47"/>
        <end position="110"/>
    </location>
</feature>
<dbReference type="Pfam" id="PF01968">
    <property type="entry name" value="Hydantoinase_A"/>
    <property type="match status" value="1"/>
</dbReference>
<reference evidence="3 4" key="1">
    <citation type="submission" date="2024-02" db="EMBL/GenBank/DDBJ databases">
        <authorList>
            <person name="Daric V."/>
            <person name="Darras S."/>
        </authorList>
    </citation>
    <scope>NUCLEOTIDE SEQUENCE [LARGE SCALE GENOMIC DNA]</scope>
</reference>
<dbReference type="PANTHER" id="PTHR11365:SF2">
    <property type="entry name" value="5-OXOPROLINASE"/>
    <property type="match status" value="1"/>
</dbReference>
<dbReference type="PANTHER" id="PTHR11365">
    <property type="entry name" value="5-OXOPROLINASE RELATED"/>
    <property type="match status" value="1"/>
</dbReference>
<proteinExistence type="predicted"/>
<evidence type="ECO:0000259" key="2">
    <source>
        <dbReference type="Pfam" id="PF02538"/>
    </source>
</evidence>
<feature type="domain" description="Hydantoinase B/oxoprolinase" evidence="2">
    <location>
        <begin position="162"/>
        <end position="257"/>
    </location>
</feature>
<dbReference type="Proteomes" id="UP001642483">
    <property type="component" value="Unassembled WGS sequence"/>
</dbReference>
<sequence>MTSFVPMIWPACKKLNTQTALELEKIHQMFTSSDIKYNISHSSMLRFDGNRAILSGPAGGVVGYTMTSFEAQPSIGYNMGGTSTDLSRYDGEYEHVFKSTTAGVTIQAPQRICQVIHGPAIIIHKISTILVEPDCKGKMTKKGDVTIMIGKGKPRHIGKELDAIQLSIFSHRFMSIAEQMGRILQRTAISTNIKERLDFSCALFGHDGGLVSNASHILGHLGAMQDAVQYQMRAIDINEGDCILSNHPCTGGVHLPDQSREYDHIRVSPESIKTDLYLNPRYERTDCALMCQPSTVKNLDFVASKFGDFLPTFQARYKKEFGFANPGRDIINDGGRVGGIELSGIEDHALVTSSGKPPHVEKLNSFFISSSRILDIRSYQISSINNATF</sequence>